<dbReference type="InterPro" id="IPR021284">
    <property type="entry name" value="DUF2750"/>
</dbReference>
<dbReference type="EMBL" id="MDKE01000011">
    <property type="protein sequence ID" value="OIN12238.1"/>
    <property type="molecule type" value="Genomic_DNA"/>
</dbReference>
<reference evidence="1 2" key="1">
    <citation type="submission" date="2016-07" db="EMBL/GenBank/DDBJ databases">
        <title>Draft Genome Sequence of Oceanisphaera psychrotolerans, isolated from coastal sediment samples.</title>
        <authorList>
            <person name="Zhuo S."/>
            <person name="Ruan Z."/>
        </authorList>
    </citation>
    <scope>NUCLEOTIDE SEQUENCE [LARGE SCALE GENOMIC DNA]</scope>
    <source>
        <strain evidence="1 2">LAM-WHM-ZC</strain>
    </source>
</reference>
<dbReference type="STRING" id="1414654.BFR47_00635"/>
<accession>A0A1J4QIA2</accession>
<name>A0A1J4QIA2_9GAMM</name>
<dbReference type="Proteomes" id="UP000243073">
    <property type="component" value="Unassembled WGS sequence"/>
</dbReference>
<proteinExistence type="predicted"/>
<keyword evidence="2" id="KW-1185">Reference proteome</keyword>
<evidence type="ECO:0008006" key="3">
    <source>
        <dbReference type="Google" id="ProtNLM"/>
    </source>
</evidence>
<dbReference type="AlphaFoldDB" id="A0A1J4QIA2"/>
<dbReference type="Pfam" id="PF11042">
    <property type="entry name" value="DUF2750"/>
    <property type="match status" value="1"/>
</dbReference>
<sequence>MSDSHQQSYQRFLDEVKANRVMWGLRFGDEWVVCDSSEFEDTEVMPVWSTEQEAKVQCVDEWAEYEPFEITLAEFLEIWVEDMSEDGVRIGPNWDAELDGIELDVLELVKALA</sequence>
<gene>
    <name evidence="1" type="ORF">BFR47_00635</name>
</gene>
<protein>
    <recommendedName>
        <fullName evidence="3">DUF2750 domain-containing protein</fullName>
    </recommendedName>
</protein>
<dbReference type="OrthoDB" id="5916942at2"/>
<dbReference type="RefSeq" id="WP_071472013.1">
    <property type="nucleotide sequence ID" value="NZ_MDKE01000011.1"/>
</dbReference>
<organism evidence="1 2">
    <name type="scientific">Oceanisphaera psychrotolerans</name>
    <dbReference type="NCBI Taxonomy" id="1414654"/>
    <lineage>
        <taxon>Bacteria</taxon>
        <taxon>Pseudomonadati</taxon>
        <taxon>Pseudomonadota</taxon>
        <taxon>Gammaproteobacteria</taxon>
        <taxon>Aeromonadales</taxon>
        <taxon>Aeromonadaceae</taxon>
        <taxon>Oceanisphaera</taxon>
    </lineage>
</organism>
<comment type="caution">
    <text evidence="1">The sequence shown here is derived from an EMBL/GenBank/DDBJ whole genome shotgun (WGS) entry which is preliminary data.</text>
</comment>
<evidence type="ECO:0000313" key="2">
    <source>
        <dbReference type="Proteomes" id="UP000243073"/>
    </source>
</evidence>
<evidence type="ECO:0000313" key="1">
    <source>
        <dbReference type="EMBL" id="OIN12238.1"/>
    </source>
</evidence>